<dbReference type="EMBL" id="JADTXM010000021">
    <property type="protein sequence ID" value="MBH3441482.1"/>
    <property type="molecule type" value="Genomic_DNA"/>
</dbReference>
<comment type="caution">
    <text evidence="1">The sequence shown here is derived from an EMBL/GenBank/DDBJ whole genome shotgun (WGS) entry which is preliminary data.</text>
</comment>
<protein>
    <submittedName>
        <fullName evidence="1">Uncharacterized protein</fullName>
    </submittedName>
</protein>
<gene>
    <name evidence="1" type="ORF">I5Q09_22635</name>
</gene>
<evidence type="ECO:0000313" key="2">
    <source>
        <dbReference type="Proteomes" id="UP000638986"/>
    </source>
</evidence>
<dbReference type="RefSeq" id="WP_125889717.1">
    <property type="nucleotide sequence ID" value="NZ_CP044084.1"/>
</dbReference>
<dbReference type="Proteomes" id="UP000638986">
    <property type="component" value="Unassembled WGS sequence"/>
</dbReference>
<name>A0ABS0MXP5_PSELU</name>
<accession>A0ABS0MXP5</accession>
<proteinExistence type="predicted"/>
<evidence type="ECO:0000313" key="1">
    <source>
        <dbReference type="EMBL" id="MBH3441482.1"/>
    </source>
</evidence>
<sequence length="169" mass="18595">MKVGLLSEGLVMHVAAKNLLEALPTRKRYVINHLLSTLELDELRALVSYFNGHSQKGVDDTARISLLCAYSSHLSGSFPTFSFVQSHLANGRPDIVELKPRHKLTRSLLDMTGHPVDCLDTAVFQSLLELLPNGWLVAIPVQQGYKANVFSFPTYLPVAGKEGTHAVSK</sequence>
<reference evidence="1 2" key="1">
    <citation type="submission" date="2020-11" db="EMBL/GenBank/DDBJ databases">
        <title>Enhanced detection system for hospital associated transmission using whole genome sequencing surveillance.</title>
        <authorList>
            <person name="Harrison L.H."/>
            <person name="Van Tyne D."/>
            <person name="Marsh J.W."/>
            <person name="Griffith M.P."/>
            <person name="Snyder D.J."/>
            <person name="Cooper V.S."/>
            <person name="Mustapha M."/>
        </authorList>
    </citation>
    <scope>NUCLEOTIDE SEQUENCE [LARGE SCALE GENOMIC DNA]</scope>
    <source>
        <strain evidence="1 2">PSB00013</strain>
    </source>
</reference>
<organism evidence="1 2">
    <name type="scientific">Pseudomonas luteola</name>
    <dbReference type="NCBI Taxonomy" id="47886"/>
    <lineage>
        <taxon>Bacteria</taxon>
        <taxon>Pseudomonadati</taxon>
        <taxon>Pseudomonadota</taxon>
        <taxon>Gammaproteobacteria</taxon>
        <taxon>Pseudomonadales</taxon>
        <taxon>Pseudomonadaceae</taxon>
        <taxon>Pseudomonas</taxon>
    </lineage>
</organism>